<feature type="non-terminal residue" evidence="3">
    <location>
        <position position="1"/>
    </location>
</feature>
<evidence type="ECO:0000256" key="2">
    <source>
        <dbReference type="SAM" id="Coils"/>
    </source>
</evidence>
<dbReference type="EMBL" id="KZ993788">
    <property type="protein sequence ID" value="RKP04376.1"/>
    <property type="molecule type" value="Genomic_DNA"/>
</dbReference>
<dbReference type="OrthoDB" id="539213at2759"/>
<keyword evidence="2" id="KW-0175">Coiled coil</keyword>
<reference evidence="4" key="1">
    <citation type="journal article" date="2018" name="Nat. Microbiol.">
        <title>Leveraging single-cell genomics to expand the fungal tree of life.</title>
        <authorList>
            <person name="Ahrendt S.R."/>
            <person name="Quandt C.A."/>
            <person name="Ciobanu D."/>
            <person name="Clum A."/>
            <person name="Salamov A."/>
            <person name="Andreopoulos B."/>
            <person name="Cheng J.F."/>
            <person name="Woyke T."/>
            <person name="Pelin A."/>
            <person name="Henrissat B."/>
            <person name="Reynolds N.K."/>
            <person name="Benny G.L."/>
            <person name="Smith M.E."/>
            <person name="James T.Y."/>
            <person name="Grigoriev I.V."/>
        </authorList>
    </citation>
    <scope>NUCLEOTIDE SEQUENCE [LARGE SCALE GENOMIC DNA]</scope>
    <source>
        <strain evidence="4">RSA 1356</strain>
    </source>
</reference>
<dbReference type="AlphaFoldDB" id="A0A4P9XFK8"/>
<feature type="repeat" description="ANK" evidence="1">
    <location>
        <begin position="339"/>
        <end position="371"/>
    </location>
</feature>
<dbReference type="SMART" id="SM00248">
    <property type="entry name" value="ANK"/>
    <property type="match status" value="6"/>
</dbReference>
<organism evidence="3 4">
    <name type="scientific">Thamnocephalis sphaerospora</name>
    <dbReference type="NCBI Taxonomy" id="78915"/>
    <lineage>
        <taxon>Eukaryota</taxon>
        <taxon>Fungi</taxon>
        <taxon>Fungi incertae sedis</taxon>
        <taxon>Zoopagomycota</taxon>
        <taxon>Zoopagomycotina</taxon>
        <taxon>Zoopagomycetes</taxon>
        <taxon>Zoopagales</taxon>
        <taxon>Sigmoideomycetaceae</taxon>
        <taxon>Thamnocephalis</taxon>
    </lineage>
</organism>
<keyword evidence="4" id="KW-1185">Reference proteome</keyword>
<feature type="repeat" description="ANK" evidence="1">
    <location>
        <begin position="372"/>
        <end position="404"/>
    </location>
</feature>
<evidence type="ECO:0000313" key="3">
    <source>
        <dbReference type="EMBL" id="RKP04376.1"/>
    </source>
</evidence>
<dbReference type="InterPro" id="IPR002110">
    <property type="entry name" value="Ankyrin_rpt"/>
</dbReference>
<dbReference type="PANTHER" id="PTHR24184">
    <property type="entry name" value="SI:CH211-189E2.2"/>
    <property type="match status" value="1"/>
</dbReference>
<dbReference type="PROSITE" id="PS50088">
    <property type="entry name" value="ANK_REPEAT"/>
    <property type="match status" value="3"/>
</dbReference>
<sequence>YPYRHIQIILRIYRSPAEVLMGFDVDCCSVGFDGRDVWALPRAHNAFVTQQNRVDMTRRSPSYEMRLAKYSERGFEILVPALDRDRIDPTIYERSFEKLHGLARLLVLEALNTPEERFTFLEKRREQRNRPAHKNAGTYARQNRSNDLKASAFENNDYETVHLPYGEKWTAARIVKQLFTKDMVLNSPWYSKNRGHDIKFHRHPCFFGTMADVMADCCGHCPDVSKLPEDERPSTEESELYIQGDVSFIKDDPGRQAIGSFHPITSDDWAIEAYIEKPREDICAAALRGDIAAAKELIRKAAETVDADMIAIQNATTPVQPDATVEAAVALAVNARDHIGRTPLQLAVIGGHHTMIELLLEHGARVCARISDGRTVLHLAAQQGDVAAVRMLLAQSEKNRIAKEEREAAAAANAEADDADSETSSIDIIEKSELSDFPGEIDWSDESTAESKADEDDDIMEIDIPDWDLQMSAMEHAIFFGHLEVVKVLVEAGADPRRVIKFKASRDRSAAIHYPLALCMTVRDRARGIEIARYLIEKGARATQLNLNHESVFHVAIAGGMIEFVRLFIELDPRTLATVNCISSRKVTPLYSAVKSGHREMVELLLDNGAK</sequence>
<gene>
    <name evidence="3" type="ORF">THASP1DRAFT_26991</name>
</gene>
<dbReference type="Proteomes" id="UP000271241">
    <property type="component" value="Unassembled WGS sequence"/>
</dbReference>
<dbReference type="SUPFAM" id="SSF48403">
    <property type="entry name" value="Ankyrin repeat"/>
    <property type="match status" value="2"/>
</dbReference>
<keyword evidence="1" id="KW-0040">ANK repeat</keyword>
<dbReference type="PANTHER" id="PTHR24184:SF11">
    <property type="entry name" value="ANKYRIN REPEAT AND SOCS BOX CONTAINING 3"/>
    <property type="match status" value="1"/>
</dbReference>
<dbReference type="STRING" id="78915.A0A4P9XFK8"/>
<name>A0A4P9XFK8_9FUNG</name>
<dbReference type="Gene3D" id="1.25.40.20">
    <property type="entry name" value="Ankyrin repeat-containing domain"/>
    <property type="match status" value="2"/>
</dbReference>
<feature type="non-terminal residue" evidence="3">
    <location>
        <position position="611"/>
    </location>
</feature>
<feature type="repeat" description="ANK" evidence="1">
    <location>
        <begin position="585"/>
        <end position="611"/>
    </location>
</feature>
<feature type="coiled-coil region" evidence="2">
    <location>
        <begin position="394"/>
        <end position="422"/>
    </location>
</feature>
<dbReference type="PROSITE" id="PS50297">
    <property type="entry name" value="ANK_REP_REGION"/>
    <property type="match status" value="3"/>
</dbReference>
<dbReference type="Pfam" id="PF12796">
    <property type="entry name" value="Ank_2"/>
    <property type="match status" value="2"/>
</dbReference>
<accession>A0A4P9XFK8</accession>
<dbReference type="InterPro" id="IPR036770">
    <property type="entry name" value="Ankyrin_rpt-contain_sf"/>
</dbReference>
<dbReference type="PRINTS" id="PR01415">
    <property type="entry name" value="ANKYRIN"/>
</dbReference>
<protein>
    <submittedName>
        <fullName evidence="3">Ankyrin repeat-containing domain protein</fullName>
    </submittedName>
</protein>
<evidence type="ECO:0000313" key="4">
    <source>
        <dbReference type="Proteomes" id="UP000271241"/>
    </source>
</evidence>
<proteinExistence type="predicted"/>
<evidence type="ECO:0000256" key="1">
    <source>
        <dbReference type="PROSITE-ProRule" id="PRU00023"/>
    </source>
</evidence>